<feature type="transmembrane region" description="Helical" evidence="1">
    <location>
        <begin position="260"/>
        <end position="283"/>
    </location>
</feature>
<evidence type="ECO:0008006" key="4">
    <source>
        <dbReference type="Google" id="ProtNLM"/>
    </source>
</evidence>
<organism evidence="2 3">
    <name type="scientific">Pseudobacteriovorax antillogorgiicola</name>
    <dbReference type="NCBI Taxonomy" id="1513793"/>
    <lineage>
        <taxon>Bacteria</taxon>
        <taxon>Pseudomonadati</taxon>
        <taxon>Bdellovibrionota</taxon>
        <taxon>Oligoflexia</taxon>
        <taxon>Oligoflexales</taxon>
        <taxon>Pseudobacteriovoracaceae</taxon>
        <taxon>Pseudobacteriovorax</taxon>
    </lineage>
</organism>
<keyword evidence="1" id="KW-0472">Membrane</keyword>
<protein>
    <recommendedName>
        <fullName evidence="4">Acyltransferase family protein</fullName>
    </recommendedName>
</protein>
<feature type="transmembrane region" description="Helical" evidence="1">
    <location>
        <begin position="12"/>
        <end position="36"/>
    </location>
</feature>
<sequence length="357" mass="40633">MNNRLKSLDILRGVIILLAFVQHYGYFLNVWGSAYLNQYDLLPSSWGDIHLNPSGVVVSWMVQYLTPYVSQLYLMLAAFNLGLKSSKIHEPGVYKRQMKRYAIIFGLFSIENIFVASEFGAIFTFHPLLAWSVILGTITTIRYLFPRWYHSVLVIMIPILYYVLAPMSGTLELRVCGFIGPGCEYDAQLEYFFPSALIGLFLGEFFSTANKAQWSTLLVCSIIFTMVSLFWMPNHQVNPNNILEFEHLFFQSLEGLSHTLLVNLTIVMLAARLNIGYRCLGFATKVLEWTGKKSLQVFLWHKVLFIYVIGPIFEILAFNLGVAAIPNNIMTVLAAITISTGVSFCLEKPTNMLYYSR</sequence>
<dbReference type="Proteomes" id="UP000192907">
    <property type="component" value="Unassembled WGS sequence"/>
</dbReference>
<feature type="transmembrane region" description="Helical" evidence="1">
    <location>
        <begin position="152"/>
        <end position="171"/>
    </location>
</feature>
<evidence type="ECO:0000256" key="1">
    <source>
        <dbReference type="SAM" id="Phobius"/>
    </source>
</evidence>
<dbReference type="AlphaFoldDB" id="A0A1Y6C5M8"/>
<dbReference type="STRING" id="1513793.SAMN06296036_111170"/>
<proteinExistence type="predicted"/>
<feature type="transmembrane region" description="Helical" evidence="1">
    <location>
        <begin position="56"/>
        <end position="81"/>
    </location>
</feature>
<gene>
    <name evidence="2" type="ORF">SAMN06296036_111170</name>
</gene>
<feature type="transmembrane region" description="Helical" evidence="1">
    <location>
        <begin position="329"/>
        <end position="347"/>
    </location>
</feature>
<feature type="transmembrane region" description="Helical" evidence="1">
    <location>
        <begin position="304"/>
        <end position="323"/>
    </location>
</feature>
<accession>A0A1Y6C5M8</accession>
<dbReference type="EMBL" id="FWZT01000011">
    <property type="protein sequence ID" value="SMF38529.1"/>
    <property type="molecule type" value="Genomic_DNA"/>
</dbReference>
<feature type="transmembrane region" description="Helical" evidence="1">
    <location>
        <begin position="128"/>
        <end position="145"/>
    </location>
</feature>
<reference evidence="3" key="1">
    <citation type="submission" date="2017-04" db="EMBL/GenBank/DDBJ databases">
        <authorList>
            <person name="Varghese N."/>
            <person name="Submissions S."/>
        </authorList>
    </citation>
    <scope>NUCLEOTIDE SEQUENCE [LARGE SCALE GENOMIC DNA]</scope>
    <source>
        <strain evidence="3">RKEM611</strain>
    </source>
</reference>
<keyword evidence="1" id="KW-0812">Transmembrane</keyword>
<feature type="transmembrane region" description="Helical" evidence="1">
    <location>
        <begin position="191"/>
        <end position="207"/>
    </location>
</feature>
<feature type="transmembrane region" description="Helical" evidence="1">
    <location>
        <begin position="214"/>
        <end position="232"/>
    </location>
</feature>
<feature type="transmembrane region" description="Helical" evidence="1">
    <location>
        <begin position="101"/>
        <end position="122"/>
    </location>
</feature>
<evidence type="ECO:0000313" key="2">
    <source>
        <dbReference type="EMBL" id="SMF38529.1"/>
    </source>
</evidence>
<dbReference type="RefSeq" id="WP_132319955.1">
    <property type="nucleotide sequence ID" value="NZ_FWZT01000011.1"/>
</dbReference>
<keyword evidence="3" id="KW-1185">Reference proteome</keyword>
<keyword evidence="1" id="KW-1133">Transmembrane helix</keyword>
<evidence type="ECO:0000313" key="3">
    <source>
        <dbReference type="Proteomes" id="UP000192907"/>
    </source>
</evidence>
<name>A0A1Y6C5M8_9BACT</name>
<dbReference type="OrthoDB" id="5590301at2"/>